<dbReference type="AlphaFoldDB" id="A0A284RMV7"/>
<evidence type="ECO:0000313" key="1">
    <source>
        <dbReference type="EMBL" id="SJL10110.1"/>
    </source>
</evidence>
<proteinExistence type="predicted"/>
<evidence type="ECO:0000313" key="2">
    <source>
        <dbReference type="Proteomes" id="UP000219338"/>
    </source>
</evidence>
<reference evidence="2" key="1">
    <citation type="journal article" date="2017" name="Nat. Ecol. Evol.">
        <title>Genome expansion and lineage-specific genetic innovations in the forest pathogenic fungi Armillaria.</title>
        <authorList>
            <person name="Sipos G."/>
            <person name="Prasanna A.N."/>
            <person name="Walter M.C."/>
            <person name="O'Connor E."/>
            <person name="Balint B."/>
            <person name="Krizsan K."/>
            <person name="Kiss B."/>
            <person name="Hess J."/>
            <person name="Varga T."/>
            <person name="Slot J."/>
            <person name="Riley R."/>
            <person name="Boka B."/>
            <person name="Rigling D."/>
            <person name="Barry K."/>
            <person name="Lee J."/>
            <person name="Mihaltcheva S."/>
            <person name="LaButti K."/>
            <person name="Lipzen A."/>
            <person name="Waldron R."/>
            <person name="Moloney N.M."/>
            <person name="Sperisen C."/>
            <person name="Kredics L."/>
            <person name="Vagvoelgyi C."/>
            <person name="Patrignani A."/>
            <person name="Fitzpatrick D."/>
            <person name="Nagy I."/>
            <person name="Doyle S."/>
            <person name="Anderson J.B."/>
            <person name="Grigoriev I.V."/>
            <person name="Gueldener U."/>
            <person name="Muensterkoetter M."/>
            <person name="Nagy L.G."/>
        </authorList>
    </citation>
    <scope>NUCLEOTIDE SEQUENCE [LARGE SCALE GENOMIC DNA]</scope>
    <source>
        <strain evidence="2">C18/9</strain>
    </source>
</reference>
<accession>A0A284RMV7</accession>
<sequence>MQSPTLTGALNNFRVTMAQYANDIIGFPVSELKSLLATVQAANDAAAFHARIPDEVPSALKERVKVVPSREYDIPNTIDDSMASFSTMLRRFHYEVSPVKGNACLLKLQFRFWQTECGDADSGCVRLDIEYGETKKMACIGAWSDPGEYGFTMEDGGVHDLLENILQDIDVDRDSETFAVITFLELLLGEEVCKMIKEFEIELREPEVGKTLRDVIAEKIQLL</sequence>
<organism evidence="1 2">
    <name type="scientific">Armillaria ostoyae</name>
    <name type="common">Armillaria root rot fungus</name>
    <dbReference type="NCBI Taxonomy" id="47428"/>
    <lineage>
        <taxon>Eukaryota</taxon>
        <taxon>Fungi</taxon>
        <taxon>Dikarya</taxon>
        <taxon>Basidiomycota</taxon>
        <taxon>Agaricomycotina</taxon>
        <taxon>Agaricomycetes</taxon>
        <taxon>Agaricomycetidae</taxon>
        <taxon>Agaricales</taxon>
        <taxon>Marasmiineae</taxon>
        <taxon>Physalacriaceae</taxon>
        <taxon>Armillaria</taxon>
    </lineage>
</organism>
<dbReference type="EMBL" id="FUEG01000011">
    <property type="protein sequence ID" value="SJL10110.1"/>
    <property type="molecule type" value="Genomic_DNA"/>
</dbReference>
<dbReference type="Proteomes" id="UP000219338">
    <property type="component" value="Unassembled WGS sequence"/>
</dbReference>
<dbReference type="OrthoDB" id="2833329at2759"/>
<dbReference type="OMA" id="DIEYGET"/>
<gene>
    <name evidence="1" type="ORF">ARMOST_13494</name>
</gene>
<protein>
    <submittedName>
        <fullName evidence="1">Uncharacterized protein</fullName>
    </submittedName>
</protein>
<name>A0A284RMV7_ARMOS</name>
<keyword evidence="2" id="KW-1185">Reference proteome</keyword>